<dbReference type="CDD" id="cd01949">
    <property type="entry name" value="GGDEF"/>
    <property type="match status" value="1"/>
</dbReference>
<dbReference type="NCBIfam" id="TIGR00254">
    <property type="entry name" value="GGDEF"/>
    <property type="match status" value="1"/>
</dbReference>
<dbReference type="EMBL" id="CP018799">
    <property type="protein sequence ID" value="ATX80217.1"/>
    <property type="molecule type" value="Genomic_DNA"/>
</dbReference>
<dbReference type="Proteomes" id="UP000231701">
    <property type="component" value="Chromosome"/>
</dbReference>
<dbReference type="InterPro" id="IPR043128">
    <property type="entry name" value="Rev_trsase/Diguanyl_cyclase"/>
</dbReference>
<evidence type="ECO:0000256" key="1">
    <source>
        <dbReference type="ARBA" id="ARBA00012528"/>
    </source>
</evidence>
<evidence type="ECO:0000256" key="2">
    <source>
        <dbReference type="ARBA" id="ARBA00034247"/>
    </source>
</evidence>
<dbReference type="EC" id="2.7.7.65" evidence="1"/>
<dbReference type="PROSITE" id="PS50887">
    <property type="entry name" value="GGDEF"/>
    <property type="match status" value="1"/>
</dbReference>
<feature type="transmembrane region" description="Helical" evidence="3">
    <location>
        <begin position="6"/>
        <end position="27"/>
    </location>
</feature>
<dbReference type="OrthoDB" id="5296056at2"/>
<dbReference type="GO" id="GO:1902201">
    <property type="term" value="P:negative regulation of bacterial-type flagellum-dependent cell motility"/>
    <property type="evidence" value="ECO:0007669"/>
    <property type="project" value="TreeGrafter"/>
</dbReference>
<accession>A0A2K8KZ09</accession>
<keyword evidence="6" id="KW-1185">Reference proteome</keyword>
<evidence type="ECO:0000313" key="5">
    <source>
        <dbReference type="EMBL" id="ATX80217.1"/>
    </source>
</evidence>
<evidence type="ECO:0000259" key="4">
    <source>
        <dbReference type="PROSITE" id="PS50887"/>
    </source>
</evidence>
<keyword evidence="3" id="KW-0812">Transmembrane</keyword>
<dbReference type="InterPro" id="IPR000160">
    <property type="entry name" value="GGDEF_dom"/>
</dbReference>
<dbReference type="InterPro" id="IPR029787">
    <property type="entry name" value="Nucleotide_cyclase"/>
</dbReference>
<keyword evidence="3" id="KW-0472">Membrane</keyword>
<gene>
    <name evidence="5" type="ORF">Ga0123461_1804</name>
</gene>
<dbReference type="RefSeq" id="WP_100278015.1">
    <property type="nucleotide sequence ID" value="NZ_CP018799.1"/>
</dbReference>
<feature type="transmembrane region" description="Helical" evidence="3">
    <location>
        <begin position="180"/>
        <end position="198"/>
    </location>
</feature>
<dbReference type="GO" id="GO:0052621">
    <property type="term" value="F:diguanylate cyclase activity"/>
    <property type="evidence" value="ECO:0007669"/>
    <property type="project" value="UniProtKB-EC"/>
</dbReference>
<comment type="catalytic activity">
    <reaction evidence="2">
        <text>2 GTP = 3',3'-c-di-GMP + 2 diphosphate</text>
        <dbReference type="Rhea" id="RHEA:24898"/>
        <dbReference type="ChEBI" id="CHEBI:33019"/>
        <dbReference type="ChEBI" id="CHEBI:37565"/>
        <dbReference type="ChEBI" id="CHEBI:58805"/>
        <dbReference type="EC" id="2.7.7.65"/>
    </reaction>
</comment>
<dbReference type="PANTHER" id="PTHR45138:SF9">
    <property type="entry name" value="DIGUANYLATE CYCLASE DGCM-RELATED"/>
    <property type="match status" value="1"/>
</dbReference>
<dbReference type="GO" id="GO:0043709">
    <property type="term" value="P:cell adhesion involved in single-species biofilm formation"/>
    <property type="evidence" value="ECO:0007669"/>
    <property type="project" value="TreeGrafter"/>
</dbReference>
<reference evidence="5 6" key="1">
    <citation type="submission" date="2016-12" db="EMBL/GenBank/DDBJ databases">
        <title>Isolation and genomic insights into novel planktonic Zetaproteobacteria from stratified waters of the Chesapeake Bay.</title>
        <authorList>
            <person name="McAllister S.M."/>
            <person name="Kato S."/>
            <person name="Chan C.S."/>
            <person name="Chiu B.K."/>
            <person name="Field E.K."/>
        </authorList>
    </citation>
    <scope>NUCLEOTIDE SEQUENCE [LARGE SCALE GENOMIC DNA]</scope>
    <source>
        <strain evidence="5 6">CP-5</strain>
    </source>
</reference>
<sequence length="380" mass="42703">MIERVGYHIFISVLVVSALIIISLFAYSIKSSHVLTEIDAPLIDAAMEVKLELTLAHLNFEEHLAGDKTATLDQVYAHIDNSKWYAEAMLFGGQNSEGTYLALNQEVLRKKVFKVLDGIASIQKKIKQRLSVTNGAMAGSPLDHSFDQTFESIFKSADEVENSLLLYLASERASKKTTDYAILLISILLYAFVIRYTIIHHKKERLLSKNLERMATYDKLTGIPNRRFFDETLSNEWAHALRAKTPISLVLCDIDYFKKYNDALGHQAGDNCLRQVAEIMSSILQRPIDSVSRYGGEEFAYIFPFTDEEGAKNRVDVLQRTLKKQRIPHPESDAADHVTISVGVASIIPNASQSPDDLISKADQALYRAKEKGRNQICMA</sequence>
<dbReference type="Pfam" id="PF00990">
    <property type="entry name" value="GGDEF"/>
    <property type="match status" value="1"/>
</dbReference>
<dbReference type="SMART" id="SM00267">
    <property type="entry name" value="GGDEF"/>
    <property type="match status" value="1"/>
</dbReference>
<proteinExistence type="predicted"/>
<dbReference type="Gene3D" id="3.30.70.270">
    <property type="match status" value="1"/>
</dbReference>
<dbReference type="SUPFAM" id="SSF55073">
    <property type="entry name" value="Nucleotide cyclase"/>
    <property type="match status" value="1"/>
</dbReference>
<feature type="domain" description="GGDEF" evidence="4">
    <location>
        <begin position="245"/>
        <end position="380"/>
    </location>
</feature>
<evidence type="ECO:0000313" key="6">
    <source>
        <dbReference type="Proteomes" id="UP000231701"/>
    </source>
</evidence>
<dbReference type="PANTHER" id="PTHR45138">
    <property type="entry name" value="REGULATORY COMPONENTS OF SENSORY TRANSDUCTION SYSTEM"/>
    <property type="match status" value="1"/>
</dbReference>
<dbReference type="KEGG" id="maes:Ga0123461_1804"/>
<dbReference type="InterPro" id="IPR050469">
    <property type="entry name" value="Diguanylate_Cyclase"/>
</dbReference>
<evidence type="ECO:0000256" key="3">
    <source>
        <dbReference type="SAM" id="Phobius"/>
    </source>
</evidence>
<name>A0A2K8KZ09_MARES</name>
<protein>
    <recommendedName>
        <fullName evidence="1">diguanylate cyclase</fullName>
        <ecNumber evidence="1">2.7.7.65</ecNumber>
    </recommendedName>
</protein>
<dbReference type="AlphaFoldDB" id="A0A2K8KZ09"/>
<organism evidence="5 6">
    <name type="scientific">Mariprofundus aestuarium</name>
    <dbReference type="NCBI Taxonomy" id="1921086"/>
    <lineage>
        <taxon>Bacteria</taxon>
        <taxon>Pseudomonadati</taxon>
        <taxon>Pseudomonadota</taxon>
        <taxon>Candidatius Mariprofundia</taxon>
        <taxon>Mariprofundales</taxon>
        <taxon>Mariprofundaceae</taxon>
        <taxon>Mariprofundus</taxon>
    </lineage>
</organism>
<dbReference type="GO" id="GO:0005886">
    <property type="term" value="C:plasma membrane"/>
    <property type="evidence" value="ECO:0007669"/>
    <property type="project" value="TreeGrafter"/>
</dbReference>
<dbReference type="FunFam" id="3.30.70.270:FF:000001">
    <property type="entry name" value="Diguanylate cyclase domain protein"/>
    <property type="match status" value="1"/>
</dbReference>
<keyword evidence="3" id="KW-1133">Transmembrane helix</keyword>